<evidence type="ECO:0000313" key="3">
    <source>
        <dbReference type="EMBL" id="MFB9204494.1"/>
    </source>
</evidence>
<comment type="caution">
    <text evidence="3">The sequence shown here is derived from an EMBL/GenBank/DDBJ whole genome shotgun (WGS) entry which is preliminary data.</text>
</comment>
<evidence type="ECO:0000259" key="2">
    <source>
        <dbReference type="Pfam" id="PF13340"/>
    </source>
</evidence>
<dbReference type="PANTHER" id="PTHR46637">
    <property type="entry name" value="TIS1421-TRANSPOSASE PROTEIN A"/>
    <property type="match status" value="1"/>
</dbReference>
<protein>
    <submittedName>
        <fullName evidence="3">Transposase</fullName>
    </submittedName>
</protein>
<proteinExistence type="predicted"/>
<gene>
    <name evidence="3" type="ORF">ACFFV7_25085</name>
</gene>
<evidence type="ECO:0000256" key="1">
    <source>
        <dbReference type="SAM" id="MobiDB-lite"/>
    </source>
</evidence>
<dbReference type="InterPro" id="IPR052909">
    <property type="entry name" value="Transposase_6_like"/>
</dbReference>
<dbReference type="InterPro" id="IPR025161">
    <property type="entry name" value="IS402-like_dom"/>
</dbReference>
<dbReference type="PANTHER" id="PTHR46637:SF1">
    <property type="entry name" value="BLL5188 PROTEIN"/>
    <property type="match status" value="1"/>
</dbReference>
<organism evidence="3 4">
    <name type="scientific">Nonomuraea spiralis</name>
    <dbReference type="NCBI Taxonomy" id="46182"/>
    <lineage>
        <taxon>Bacteria</taxon>
        <taxon>Bacillati</taxon>
        <taxon>Actinomycetota</taxon>
        <taxon>Actinomycetes</taxon>
        <taxon>Streptosporangiales</taxon>
        <taxon>Streptosporangiaceae</taxon>
        <taxon>Nonomuraea</taxon>
    </lineage>
</organism>
<accession>A0ABV5IL65</accession>
<evidence type="ECO:0000313" key="4">
    <source>
        <dbReference type="Proteomes" id="UP001589647"/>
    </source>
</evidence>
<reference evidence="3 4" key="1">
    <citation type="submission" date="2024-09" db="EMBL/GenBank/DDBJ databases">
        <authorList>
            <person name="Sun Q."/>
            <person name="Mori K."/>
        </authorList>
    </citation>
    <scope>NUCLEOTIDE SEQUENCE [LARGE SCALE GENOMIC DNA]</scope>
    <source>
        <strain evidence="3 4">CCM 3426</strain>
    </source>
</reference>
<dbReference type="Pfam" id="PF13340">
    <property type="entry name" value="DUF4096"/>
    <property type="match status" value="1"/>
</dbReference>
<dbReference type="EMBL" id="JBHMEI010000017">
    <property type="protein sequence ID" value="MFB9204494.1"/>
    <property type="molecule type" value="Genomic_DNA"/>
</dbReference>
<dbReference type="RefSeq" id="WP_379478616.1">
    <property type="nucleotide sequence ID" value="NZ_BMRC01000016.1"/>
</dbReference>
<dbReference type="Proteomes" id="UP001589647">
    <property type="component" value="Unassembled WGS sequence"/>
</dbReference>
<feature type="region of interest" description="Disordered" evidence="1">
    <location>
        <begin position="79"/>
        <end position="154"/>
    </location>
</feature>
<feature type="domain" description="Insertion element IS402-like" evidence="2">
    <location>
        <begin position="7"/>
        <end position="78"/>
    </location>
</feature>
<keyword evidence="4" id="KW-1185">Reference proteome</keyword>
<sequence length="154" mass="17535">MARRGELTDKAWERIAPLLPVAAGPGRPWRGHRQVVNGILWRFETGATWREIPERYGPWQTCYERFKRWTEDGTWARVLEEAQAEDEHDPAPSPLPPHPRPSRIRKDRGLPTRTPENPPEGAEEDSQSAATEPPALTNPTSINIRIHAHKEASD</sequence>
<name>A0ABV5IL65_9ACTN</name>